<dbReference type="Gene3D" id="1.20.1250.20">
    <property type="entry name" value="MFS general substrate transporter like domains"/>
    <property type="match status" value="2"/>
</dbReference>
<evidence type="ECO:0000259" key="9">
    <source>
        <dbReference type="PROSITE" id="PS50850"/>
    </source>
</evidence>
<evidence type="ECO:0000256" key="6">
    <source>
        <dbReference type="ARBA" id="ARBA00022989"/>
    </source>
</evidence>
<feature type="transmembrane region" description="Helical" evidence="8">
    <location>
        <begin position="44"/>
        <end position="64"/>
    </location>
</feature>
<evidence type="ECO:0000313" key="10">
    <source>
        <dbReference type="EMBL" id="SHJ10294.1"/>
    </source>
</evidence>
<feature type="domain" description="Major facilitator superfamily (MFS) profile" evidence="9">
    <location>
        <begin position="9"/>
        <end position="398"/>
    </location>
</feature>
<dbReference type="OrthoDB" id="1853855at2"/>
<protein>
    <submittedName>
        <fullName evidence="10">Major Facilitator Superfamily protein</fullName>
    </submittedName>
</protein>
<feature type="transmembrane region" description="Helical" evidence="8">
    <location>
        <begin position="140"/>
        <end position="158"/>
    </location>
</feature>
<dbReference type="PANTHER" id="PTHR23522:SF10">
    <property type="entry name" value="3-PHENYLPROPIONIC ACID TRANSPORTER-RELATED"/>
    <property type="match status" value="1"/>
</dbReference>
<evidence type="ECO:0000256" key="3">
    <source>
        <dbReference type="ARBA" id="ARBA00022475"/>
    </source>
</evidence>
<feature type="transmembrane region" description="Helical" evidence="8">
    <location>
        <begin position="304"/>
        <end position="325"/>
    </location>
</feature>
<feature type="transmembrane region" description="Helical" evidence="8">
    <location>
        <begin position="369"/>
        <end position="389"/>
    </location>
</feature>
<reference evidence="10 11" key="1">
    <citation type="submission" date="2016-11" db="EMBL/GenBank/DDBJ databases">
        <authorList>
            <person name="Jaros S."/>
            <person name="Januszkiewicz K."/>
            <person name="Wedrychowicz H."/>
        </authorList>
    </citation>
    <scope>NUCLEOTIDE SEQUENCE [LARGE SCALE GENOMIC DNA]</scope>
    <source>
        <strain evidence="10 11">DSM 17477</strain>
    </source>
</reference>
<dbReference type="InterPro" id="IPR020846">
    <property type="entry name" value="MFS_dom"/>
</dbReference>
<feature type="transmembrane region" description="Helical" evidence="8">
    <location>
        <begin position="337"/>
        <end position="357"/>
    </location>
</feature>
<evidence type="ECO:0000256" key="1">
    <source>
        <dbReference type="ARBA" id="ARBA00004429"/>
    </source>
</evidence>
<dbReference type="GO" id="GO:0005886">
    <property type="term" value="C:plasma membrane"/>
    <property type="evidence" value="ECO:0007669"/>
    <property type="project" value="UniProtKB-SubCell"/>
</dbReference>
<keyword evidence="5 8" id="KW-0812">Transmembrane</keyword>
<dbReference type="GO" id="GO:0015528">
    <property type="term" value="F:lactose:proton symporter activity"/>
    <property type="evidence" value="ECO:0007669"/>
    <property type="project" value="TreeGrafter"/>
</dbReference>
<sequence>MNKDNSMRYTSLFFITYFLYYSGYCIFSSYMVPYLAENGYSASVSGVVTSLMMIASVLMQPIAGYLTDTVLPARKYLTITILMVVILAIINSLSDSTSWLNIIIIIISAAFSYSFSNLMDAWVNRTKEVDTKISYSRIRAGGSIGFGITSILFGHIVTTFGYRWFFLIQGGIFLLLMPFLYFLPDLELKNRRTDTKEKNISFNRIFSVLLKDKKYCMILIIFTLYWMGHRPIGSYLSLIVRQRGGSDGLYGNICGIGAVVECFLLIFMYRFKSLKRMDRLIFLTLCTSLLRPLLLLLIDGTIILYVGQILQSISFALCYSVIVDAFSKFSDYRIKSFSISVGLTVASVVGMTTANLVGGFAFDLLGENATVWVSFLISANNLLIFMLFFRKIIVEKNI</sequence>
<feature type="transmembrane region" description="Helical" evidence="8">
    <location>
        <begin position="280"/>
        <end position="298"/>
    </location>
</feature>
<evidence type="ECO:0000313" key="11">
    <source>
        <dbReference type="Proteomes" id="UP000184052"/>
    </source>
</evidence>
<dbReference type="STRING" id="1121476.SAMN02745751_01743"/>
<evidence type="ECO:0000256" key="4">
    <source>
        <dbReference type="ARBA" id="ARBA00022519"/>
    </source>
</evidence>
<dbReference type="SUPFAM" id="SSF103473">
    <property type="entry name" value="MFS general substrate transporter"/>
    <property type="match status" value="1"/>
</dbReference>
<dbReference type="InterPro" id="IPR036259">
    <property type="entry name" value="MFS_trans_sf"/>
</dbReference>
<keyword evidence="11" id="KW-1185">Reference proteome</keyword>
<gene>
    <name evidence="10" type="ORF">SAMN02745751_01743</name>
</gene>
<accession>A0A1M6GK19</accession>
<feature type="transmembrane region" description="Helical" evidence="8">
    <location>
        <begin position="12"/>
        <end position="32"/>
    </location>
</feature>
<evidence type="ECO:0000256" key="2">
    <source>
        <dbReference type="ARBA" id="ARBA00022448"/>
    </source>
</evidence>
<dbReference type="EMBL" id="FQZL01000011">
    <property type="protein sequence ID" value="SHJ10294.1"/>
    <property type="molecule type" value="Genomic_DNA"/>
</dbReference>
<dbReference type="GO" id="GO:0030395">
    <property type="term" value="F:lactose binding"/>
    <property type="evidence" value="ECO:0007669"/>
    <property type="project" value="TreeGrafter"/>
</dbReference>
<keyword evidence="3" id="KW-1003">Cell membrane</keyword>
<dbReference type="PROSITE" id="PS50850">
    <property type="entry name" value="MFS"/>
    <property type="match status" value="1"/>
</dbReference>
<feature type="transmembrane region" description="Helical" evidence="8">
    <location>
        <begin position="248"/>
        <end position="268"/>
    </location>
</feature>
<proteinExistence type="predicted"/>
<keyword evidence="6 8" id="KW-1133">Transmembrane helix</keyword>
<evidence type="ECO:0000256" key="8">
    <source>
        <dbReference type="SAM" id="Phobius"/>
    </source>
</evidence>
<feature type="transmembrane region" description="Helical" evidence="8">
    <location>
        <begin position="76"/>
        <end position="93"/>
    </location>
</feature>
<dbReference type="PANTHER" id="PTHR23522">
    <property type="entry name" value="BLL5896 PROTEIN"/>
    <property type="match status" value="1"/>
</dbReference>
<keyword evidence="7 8" id="KW-0472">Membrane</keyword>
<evidence type="ECO:0000256" key="7">
    <source>
        <dbReference type="ARBA" id="ARBA00023136"/>
    </source>
</evidence>
<keyword evidence="4" id="KW-0997">Cell inner membrane</keyword>
<dbReference type="Pfam" id="PF12832">
    <property type="entry name" value="MFS_1_like"/>
    <property type="match status" value="1"/>
</dbReference>
<feature type="transmembrane region" description="Helical" evidence="8">
    <location>
        <begin position="99"/>
        <end position="119"/>
    </location>
</feature>
<name>A0A1M6GK19_9FIRM</name>
<dbReference type="InterPro" id="IPR024989">
    <property type="entry name" value="MFS_assoc_dom"/>
</dbReference>
<keyword evidence="2" id="KW-0813">Transport</keyword>
<feature type="transmembrane region" description="Helical" evidence="8">
    <location>
        <begin position="164"/>
        <end position="184"/>
    </location>
</feature>
<comment type="subcellular location">
    <subcellularLocation>
        <location evidence="1">Cell inner membrane</location>
        <topology evidence="1">Multi-pass membrane protein</topology>
    </subcellularLocation>
</comment>
<feature type="transmembrane region" description="Helical" evidence="8">
    <location>
        <begin position="205"/>
        <end position="228"/>
    </location>
</feature>
<organism evidence="10 11">
    <name type="scientific">Dethiosulfatibacter aminovorans DSM 17477</name>
    <dbReference type="NCBI Taxonomy" id="1121476"/>
    <lineage>
        <taxon>Bacteria</taxon>
        <taxon>Bacillati</taxon>
        <taxon>Bacillota</taxon>
        <taxon>Tissierellia</taxon>
        <taxon>Dethiosulfatibacter</taxon>
    </lineage>
</organism>
<dbReference type="AlphaFoldDB" id="A0A1M6GK19"/>
<evidence type="ECO:0000256" key="5">
    <source>
        <dbReference type="ARBA" id="ARBA00022692"/>
    </source>
</evidence>
<dbReference type="Proteomes" id="UP000184052">
    <property type="component" value="Unassembled WGS sequence"/>
</dbReference>